<dbReference type="EMBL" id="MSJM01000007">
    <property type="protein sequence ID" value="OLF47286.1"/>
    <property type="molecule type" value="Genomic_DNA"/>
</dbReference>
<name>A0A1Q8E668_9STRE</name>
<dbReference type="AlphaFoldDB" id="A0A1Q8E668"/>
<keyword evidence="2" id="KW-1185">Reference proteome</keyword>
<dbReference type="InterPro" id="IPR012865">
    <property type="entry name" value="DUF1642"/>
</dbReference>
<proteinExistence type="predicted"/>
<organism evidence="1 2">
    <name type="scientific">Streptococcus cuniculi</name>
    <dbReference type="NCBI Taxonomy" id="1432788"/>
    <lineage>
        <taxon>Bacteria</taxon>
        <taxon>Bacillati</taxon>
        <taxon>Bacillota</taxon>
        <taxon>Bacilli</taxon>
        <taxon>Lactobacillales</taxon>
        <taxon>Streptococcaceae</taxon>
        <taxon>Streptococcus</taxon>
    </lineage>
</organism>
<dbReference type="RefSeq" id="WP_075105287.1">
    <property type="nucleotide sequence ID" value="NZ_MSJM01000007.1"/>
</dbReference>
<reference evidence="2" key="1">
    <citation type="submission" date="2016-12" db="EMBL/GenBank/DDBJ databases">
        <authorList>
            <person name="Gulvik C.A."/>
        </authorList>
    </citation>
    <scope>NUCLEOTIDE SEQUENCE [LARGE SCALE GENOMIC DNA]</scope>
    <source>
        <strain evidence="2">NED12-00049-6B</strain>
    </source>
</reference>
<accession>A0A1Q8E668</accession>
<dbReference type="OrthoDB" id="2243928at2"/>
<evidence type="ECO:0000313" key="1">
    <source>
        <dbReference type="EMBL" id="OLF47286.1"/>
    </source>
</evidence>
<sequence length="173" mass="20381">MNKQELLNRIDELPSNLIGNRVAVDKSSVVELVKLLDERPKVKIPQFVAEYLEQQKQRGKKLFDALFGDNNEAIIDWLNMNNNEEILVRAWLDGYEVEQEKLYKVKMVGLYKDEQVLHHSFEEDVWYFKSDFNDGLRHQRDSRYHTKNELEQAGFGGVFDNDMFEVEEVDHGS</sequence>
<evidence type="ECO:0008006" key="3">
    <source>
        <dbReference type="Google" id="ProtNLM"/>
    </source>
</evidence>
<gene>
    <name evidence="1" type="ORF">BU202_08140</name>
</gene>
<comment type="caution">
    <text evidence="1">The sequence shown here is derived from an EMBL/GenBank/DDBJ whole genome shotgun (WGS) entry which is preliminary data.</text>
</comment>
<dbReference type="Pfam" id="PF07852">
    <property type="entry name" value="DUF1642"/>
    <property type="match status" value="1"/>
</dbReference>
<protein>
    <recommendedName>
        <fullName evidence="3">DUF1642 domain-containing protein</fullName>
    </recommendedName>
</protein>
<dbReference type="Proteomes" id="UP000186890">
    <property type="component" value="Unassembled WGS sequence"/>
</dbReference>
<evidence type="ECO:0000313" key="2">
    <source>
        <dbReference type="Proteomes" id="UP000186890"/>
    </source>
</evidence>